<dbReference type="InterPro" id="IPR007560">
    <property type="entry name" value="Restrct_endonuc_IV_Mrr"/>
</dbReference>
<dbReference type="Gene3D" id="3.40.1350.10">
    <property type="match status" value="1"/>
</dbReference>
<accession>A0A9W6S977</accession>
<reference evidence="2" key="1">
    <citation type="submission" date="2023-03" db="EMBL/GenBank/DDBJ databases">
        <title>Actinoallomurus iriomotensis NBRC 103684.</title>
        <authorList>
            <person name="Ichikawa N."/>
            <person name="Sato H."/>
            <person name="Tonouchi N."/>
        </authorList>
    </citation>
    <scope>NUCLEOTIDE SEQUENCE</scope>
    <source>
        <strain evidence="2">NBRC 103684</strain>
    </source>
</reference>
<evidence type="ECO:0000259" key="1">
    <source>
        <dbReference type="Pfam" id="PF04471"/>
    </source>
</evidence>
<dbReference type="Pfam" id="PF04471">
    <property type="entry name" value="Mrr_cat"/>
    <property type="match status" value="1"/>
</dbReference>
<dbReference type="EMBL" id="BSTK01000013">
    <property type="protein sequence ID" value="GLY89446.1"/>
    <property type="molecule type" value="Genomic_DNA"/>
</dbReference>
<organism evidence="2 3">
    <name type="scientific">Actinoallomurus iriomotensis</name>
    <dbReference type="NCBI Taxonomy" id="478107"/>
    <lineage>
        <taxon>Bacteria</taxon>
        <taxon>Bacillati</taxon>
        <taxon>Actinomycetota</taxon>
        <taxon>Actinomycetes</taxon>
        <taxon>Streptosporangiales</taxon>
        <taxon>Thermomonosporaceae</taxon>
        <taxon>Actinoallomurus</taxon>
    </lineage>
</organism>
<feature type="domain" description="Restriction endonuclease type IV Mrr" evidence="1">
    <location>
        <begin position="2"/>
        <end position="49"/>
    </location>
</feature>
<protein>
    <recommendedName>
        <fullName evidence="1">Restriction endonuclease type IV Mrr domain-containing protein</fullName>
    </recommendedName>
</protein>
<dbReference type="Proteomes" id="UP001165074">
    <property type="component" value="Unassembled WGS sequence"/>
</dbReference>
<keyword evidence="3" id="KW-1185">Reference proteome</keyword>
<evidence type="ECO:0000313" key="3">
    <source>
        <dbReference type="Proteomes" id="UP001165074"/>
    </source>
</evidence>
<dbReference type="InterPro" id="IPR011856">
    <property type="entry name" value="tRNA_endonuc-like_dom_sf"/>
</dbReference>
<dbReference type="GO" id="GO:0009307">
    <property type="term" value="P:DNA restriction-modification system"/>
    <property type="evidence" value="ECO:0007669"/>
    <property type="project" value="InterPro"/>
</dbReference>
<dbReference type="GO" id="GO:0003677">
    <property type="term" value="F:DNA binding"/>
    <property type="evidence" value="ECO:0007669"/>
    <property type="project" value="InterPro"/>
</dbReference>
<evidence type="ECO:0000313" key="2">
    <source>
        <dbReference type="EMBL" id="GLY89446.1"/>
    </source>
</evidence>
<dbReference type="GO" id="GO:0004519">
    <property type="term" value="F:endonuclease activity"/>
    <property type="evidence" value="ECO:0007669"/>
    <property type="project" value="InterPro"/>
</dbReference>
<gene>
    <name evidence="2" type="ORF">Airi02_073750</name>
</gene>
<name>A0A9W6S977_9ACTN</name>
<sequence length="56" mass="6178">MRNLIGAVHSAYDGHIGILVTSNTFTAPAVDEGAERLILIDRDRLARWMDGDQLIV</sequence>
<proteinExistence type="predicted"/>
<comment type="caution">
    <text evidence="2">The sequence shown here is derived from an EMBL/GenBank/DDBJ whole genome shotgun (WGS) entry which is preliminary data.</text>
</comment>
<dbReference type="AlphaFoldDB" id="A0A9W6S977"/>